<dbReference type="RefSeq" id="WP_278331919.1">
    <property type="nucleotide sequence ID" value="NZ_FQXL01000046.1"/>
</dbReference>
<comment type="caution">
    <text evidence="1">The sequence shown here is derived from an EMBL/GenBank/DDBJ whole genome shotgun (WGS) entry which is preliminary data.</text>
</comment>
<name>A0A162QFT1_9CLOT</name>
<accession>A0A162QFT1</accession>
<organism evidence="1 2">
    <name type="scientific">Clostridium magnum DSM 2767</name>
    <dbReference type="NCBI Taxonomy" id="1121326"/>
    <lineage>
        <taxon>Bacteria</taxon>
        <taxon>Bacillati</taxon>
        <taxon>Bacillota</taxon>
        <taxon>Clostridia</taxon>
        <taxon>Eubacteriales</taxon>
        <taxon>Clostridiaceae</taxon>
        <taxon>Clostridium</taxon>
    </lineage>
</organism>
<keyword evidence="2" id="KW-1185">Reference proteome</keyword>
<gene>
    <name evidence="1" type="ORF">CLMAG_61460</name>
</gene>
<proteinExistence type="predicted"/>
<dbReference type="Proteomes" id="UP000076603">
    <property type="component" value="Unassembled WGS sequence"/>
</dbReference>
<sequence>MEVIIVGDQSKMIENFTKAMFDITLQRIKNNDIKFDKKESSPSK</sequence>
<evidence type="ECO:0000313" key="2">
    <source>
        <dbReference type="Proteomes" id="UP000076603"/>
    </source>
</evidence>
<reference evidence="1 2" key="1">
    <citation type="submission" date="2016-04" db="EMBL/GenBank/DDBJ databases">
        <title>Genome sequence of Clostridium magnum DSM 2767.</title>
        <authorList>
            <person name="Poehlein A."/>
            <person name="Uhlig R."/>
            <person name="Fischer R."/>
            <person name="Bahl H."/>
            <person name="Daniel R."/>
        </authorList>
    </citation>
    <scope>NUCLEOTIDE SEQUENCE [LARGE SCALE GENOMIC DNA]</scope>
    <source>
        <strain evidence="1 2">DSM 2767</strain>
    </source>
</reference>
<protein>
    <submittedName>
        <fullName evidence="1">Uncharacterized protein</fullName>
    </submittedName>
</protein>
<dbReference type="PATRIC" id="fig|1121326.3.peg.6213"/>
<dbReference type="AlphaFoldDB" id="A0A162QFT1"/>
<dbReference type="STRING" id="1121326.CLMAG_61460"/>
<evidence type="ECO:0000313" key="1">
    <source>
        <dbReference type="EMBL" id="KZL88491.1"/>
    </source>
</evidence>
<dbReference type="EMBL" id="LWAE01000017">
    <property type="protein sequence ID" value="KZL88491.1"/>
    <property type="molecule type" value="Genomic_DNA"/>
</dbReference>